<dbReference type="OrthoDB" id="5971146at2759"/>
<feature type="domain" description="Fibrinogen C-terminal" evidence="1">
    <location>
        <begin position="21"/>
        <end position="90"/>
    </location>
</feature>
<dbReference type="InterPro" id="IPR002181">
    <property type="entry name" value="Fibrinogen_a/b/g_C_dom"/>
</dbReference>
<dbReference type="Proteomes" id="UP000594262">
    <property type="component" value="Unplaced"/>
</dbReference>
<keyword evidence="3" id="KW-1185">Reference proteome</keyword>
<dbReference type="PANTHER" id="PTHR19143:SF327">
    <property type="entry name" value="FI21813P1-RELATED"/>
    <property type="match status" value="1"/>
</dbReference>
<proteinExistence type="predicted"/>
<name>A0A7M5WLV0_9CNID</name>
<dbReference type="GO" id="GO:0005615">
    <property type="term" value="C:extracellular space"/>
    <property type="evidence" value="ECO:0007669"/>
    <property type="project" value="TreeGrafter"/>
</dbReference>
<dbReference type="SMART" id="SM00186">
    <property type="entry name" value="FBG"/>
    <property type="match status" value="1"/>
</dbReference>
<dbReference type="EnsemblMetazoa" id="CLYHEMT010221.1">
    <property type="protein sequence ID" value="CLYHEMP010221.1"/>
    <property type="gene ID" value="CLYHEMG010221"/>
</dbReference>
<reference evidence="2" key="1">
    <citation type="submission" date="2021-01" db="UniProtKB">
        <authorList>
            <consortium name="EnsemblMetazoa"/>
        </authorList>
    </citation>
    <scope>IDENTIFICATION</scope>
</reference>
<evidence type="ECO:0000259" key="1">
    <source>
        <dbReference type="PROSITE" id="PS51406"/>
    </source>
</evidence>
<evidence type="ECO:0000313" key="2">
    <source>
        <dbReference type="EnsemblMetazoa" id="CLYHEMP010221.1"/>
    </source>
</evidence>
<dbReference type="SUPFAM" id="SSF56496">
    <property type="entry name" value="Fibrinogen C-terminal domain-like"/>
    <property type="match status" value="1"/>
</dbReference>
<dbReference type="Gene3D" id="3.90.215.10">
    <property type="entry name" value="Gamma Fibrinogen, chain A, domain 1"/>
    <property type="match status" value="1"/>
</dbReference>
<dbReference type="AlphaFoldDB" id="A0A7M5WLV0"/>
<protein>
    <recommendedName>
        <fullName evidence="1">Fibrinogen C-terminal domain-containing protein</fullName>
    </recommendedName>
</protein>
<dbReference type="InterPro" id="IPR014716">
    <property type="entry name" value="Fibrinogen_a/b/g_C_1"/>
</dbReference>
<evidence type="ECO:0000313" key="3">
    <source>
        <dbReference type="Proteomes" id="UP000594262"/>
    </source>
</evidence>
<dbReference type="InterPro" id="IPR050373">
    <property type="entry name" value="Fibrinogen_C-term_domain"/>
</dbReference>
<accession>A0A7M5WLV0</accession>
<dbReference type="Pfam" id="PF00147">
    <property type="entry name" value="Fibrinogen_C"/>
    <property type="match status" value="1"/>
</dbReference>
<organism evidence="2 3">
    <name type="scientific">Clytia hemisphaerica</name>
    <dbReference type="NCBI Taxonomy" id="252671"/>
    <lineage>
        <taxon>Eukaryota</taxon>
        <taxon>Metazoa</taxon>
        <taxon>Cnidaria</taxon>
        <taxon>Hydrozoa</taxon>
        <taxon>Hydroidolina</taxon>
        <taxon>Leptothecata</taxon>
        <taxon>Obeliida</taxon>
        <taxon>Clytiidae</taxon>
        <taxon>Clytia</taxon>
    </lineage>
</organism>
<dbReference type="PROSITE" id="PS51406">
    <property type="entry name" value="FIBRINOGEN_C_2"/>
    <property type="match status" value="1"/>
</dbReference>
<dbReference type="PANTHER" id="PTHR19143">
    <property type="entry name" value="FIBRINOGEN/TENASCIN/ANGIOPOEITIN"/>
    <property type="match status" value="1"/>
</dbReference>
<sequence>MAPNKSELLINMRMKGQTKPVYAKYDTFEIGDEASKYTLKISGVSGDANDLTALSYHNNTKFSTYDQDNDNSGGDCSNNWEGTGWWFNNCLETLLTAIRSDGNAYWTIPDIATFVEMKFRRNV</sequence>
<dbReference type="InterPro" id="IPR036056">
    <property type="entry name" value="Fibrinogen-like_C"/>
</dbReference>